<dbReference type="AlphaFoldDB" id="A0A8X7S3Y7"/>
<dbReference type="Proteomes" id="UP000886595">
    <property type="component" value="Unassembled WGS sequence"/>
</dbReference>
<sequence>MVNRSSSHGGAAPEETDEKADISGKGRSRTIPAASPVTLSDAPVYIQSSPLLTSQDGTEKTTMVAEKIRSRVIEKKQKQQRLQEWWQAVIGGGFIRVTLNAAMIDPEG</sequence>
<reference evidence="2 3" key="1">
    <citation type="submission" date="2020-02" db="EMBL/GenBank/DDBJ databases">
        <authorList>
            <person name="Ma Q."/>
            <person name="Huang Y."/>
            <person name="Song X."/>
            <person name="Pei D."/>
        </authorList>
    </citation>
    <scope>NUCLEOTIDE SEQUENCE [LARGE SCALE GENOMIC DNA]</scope>
    <source>
        <strain evidence="2">Sxm20200214</strain>
        <tissue evidence="2">Leaf</tissue>
    </source>
</reference>
<accession>A0A8X7S3Y7</accession>
<gene>
    <name evidence="2" type="ORF">Bca52824_035583</name>
</gene>
<protein>
    <submittedName>
        <fullName evidence="2">Uncharacterized protein</fullName>
    </submittedName>
</protein>
<comment type="caution">
    <text evidence="2">The sequence shown here is derived from an EMBL/GenBank/DDBJ whole genome shotgun (WGS) entry which is preliminary data.</text>
</comment>
<keyword evidence="3" id="KW-1185">Reference proteome</keyword>
<feature type="region of interest" description="Disordered" evidence="1">
    <location>
        <begin position="1"/>
        <end position="34"/>
    </location>
</feature>
<organism evidence="2 3">
    <name type="scientific">Brassica carinata</name>
    <name type="common">Ethiopian mustard</name>
    <name type="synonym">Abyssinian cabbage</name>
    <dbReference type="NCBI Taxonomy" id="52824"/>
    <lineage>
        <taxon>Eukaryota</taxon>
        <taxon>Viridiplantae</taxon>
        <taxon>Streptophyta</taxon>
        <taxon>Embryophyta</taxon>
        <taxon>Tracheophyta</taxon>
        <taxon>Spermatophyta</taxon>
        <taxon>Magnoliopsida</taxon>
        <taxon>eudicotyledons</taxon>
        <taxon>Gunneridae</taxon>
        <taxon>Pentapetalae</taxon>
        <taxon>rosids</taxon>
        <taxon>malvids</taxon>
        <taxon>Brassicales</taxon>
        <taxon>Brassicaceae</taxon>
        <taxon>Brassiceae</taxon>
        <taxon>Brassica</taxon>
    </lineage>
</organism>
<evidence type="ECO:0000256" key="1">
    <source>
        <dbReference type="SAM" id="MobiDB-lite"/>
    </source>
</evidence>
<proteinExistence type="predicted"/>
<dbReference type="EMBL" id="JAAMPC010000008">
    <property type="protein sequence ID" value="KAG2299111.1"/>
    <property type="molecule type" value="Genomic_DNA"/>
</dbReference>
<evidence type="ECO:0000313" key="3">
    <source>
        <dbReference type="Proteomes" id="UP000886595"/>
    </source>
</evidence>
<evidence type="ECO:0000313" key="2">
    <source>
        <dbReference type="EMBL" id="KAG2299111.1"/>
    </source>
</evidence>
<name>A0A8X7S3Y7_BRACI</name>